<dbReference type="EMBL" id="BK015286">
    <property type="protein sequence ID" value="DAD99499.1"/>
    <property type="molecule type" value="Genomic_DNA"/>
</dbReference>
<proteinExistence type="predicted"/>
<accession>A0A8S5NZV8</accession>
<sequence length="201" mass="23005">MSKIQNFETPVSVETLSTAELIVTMALILRGNYYSNKSYVSFKHSRDPNAAIKSLEEACSELNIPFKTLPSIKDKDYYYMWGTNLDLVLAKQQMIPHLLKWRTLNHIPENWIGNLSESKLKALEAITTQITKAKMTRKGTCYLVPDALHLDIAISNLFRPIAPNIETEYKYNRQCVYGLTYTSETYVNELEDLDDGISDLL</sequence>
<protein>
    <submittedName>
        <fullName evidence="1">Uncharacterized protein</fullName>
    </submittedName>
</protein>
<reference evidence="1" key="1">
    <citation type="journal article" date="2021" name="Proc. Natl. Acad. Sci. U.S.A.">
        <title>A Catalog of Tens of Thousands of Viruses from Human Metagenomes Reveals Hidden Associations with Chronic Diseases.</title>
        <authorList>
            <person name="Tisza M.J."/>
            <person name="Buck C.B."/>
        </authorList>
    </citation>
    <scope>NUCLEOTIDE SEQUENCE</scope>
    <source>
        <strain evidence="1">Cts9u10</strain>
    </source>
</reference>
<evidence type="ECO:0000313" key="1">
    <source>
        <dbReference type="EMBL" id="DAD99499.1"/>
    </source>
</evidence>
<organism evidence="1">
    <name type="scientific">Myoviridae sp. cts9u10</name>
    <dbReference type="NCBI Taxonomy" id="2825187"/>
    <lineage>
        <taxon>Viruses</taxon>
        <taxon>Duplodnaviria</taxon>
        <taxon>Heunggongvirae</taxon>
        <taxon>Uroviricota</taxon>
        <taxon>Caudoviricetes</taxon>
    </lineage>
</organism>
<name>A0A8S5NZV8_9CAUD</name>